<reference evidence="2" key="1">
    <citation type="submission" date="2022-11" db="UniProtKB">
        <authorList>
            <consortium name="WormBaseParasite"/>
        </authorList>
    </citation>
    <scope>IDENTIFICATION</scope>
</reference>
<keyword evidence="1" id="KW-1185">Reference proteome</keyword>
<dbReference type="Proteomes" id="UP000887563">
    <property type="component" value="Unplaced"/>
</dbReference>
<protein>
    <submittedName>
        <fullName evidence="2">Uncharacterized protein</fullName>
    </submittedName>
</protein>
<accession>A0A914L2C5</accession>
<dbReference type="WBParaSite" id="Minc3s00188g07119">
    <property type="protein sequence ID" value="Minc3s00188g07119"/>
    <property type="gene ID" value="Minc3s00188g07119"/>
</dbReference>
<sequence>MRRRKLRQHKVPCLVNMCTNRFTQLLEEHGTEPSSSVDYCILLKLEILKTTPIPL</sequence>
<organism evidence="1 2">
    <name type="scientific">Meloidogyne incognita</name>
    <name type="common">Southern root-knot nematode worm</name>
    <name type="synonym">Oxyuris incognita</name>
    <dbReference type="NCBI Taxonomy" id="6306"/>
    <lineage>
        <taxon>Eukaryota</taxon>
        <taxon>Metazoa</taxon>
        <taxon>Ecdysozoa</taxon>
        <taxon>Nematoda</taxon>
        <taxon>Chromadorea</taxon>
        <taxon>Rhabditida</taxon>
        <taxon>Tylenchina</taxon>
        <taxon>Tylenchomorpha</taxon>
        <taxon>Tylenchoidea</taxon>
        <taxon>Meloidogynidae</taxon>
        <taxon>Meloidogyninae</taxon>
        <taxon>Meloidogyne</taxon>
        <taxon>Meloidogyne incognita group</taxon>
    </lineage>
</organism>
<evidence type="ECO:0000313" key="1">
    <source>
        <dbReference type="Proteomes" id="UP000887563"/>
    </source>
</evidence>
<proteinExistence type="predicted"/>
<dbReference type="AlphaFoldDB" id="A0A914L2C5"/>
<evidence type="ECO:0000313" key="2">
    <source>
        <dbReference type="WBParaSite" id="Minc3s00188g07119"/>
    </source>
</evidence>
<name>A0A914L2C5_MELIC</name>